<dbReference type="RefSeq" id="WP_332865854.1">
    <property type="nucleotide sequence ID" value="NZ_JBAFSM010000027.1"/>
</dbReference>
<proteinExistence type="predicted"/>
<protein>
    <submittedName>
        <fullName evidence="1">Uncharacterized protein</fullName>
    </submittedName>
</protein>
<organism evidence="1 2">
    <name type="scientific">Pannus brasiliensis CCIBt3594</name>
    <dbReference type="NCBI Taxonomy" id="1427578"/>
    <lineage>
        <taxon>Bacteria</taxon>
        <taxon>Bacillati</taxon>
        <taxon>Cyanobacteriota</taxon>
        <taxon>Cyanophyceae</taxon>
        <taxon>Oscillatoriophycideae</taxon>
        <taxon>Chroococcales</taxon>
        <taxon>Microcystaceae</taxon>
        <taxon>Pannus</taxon>
    </lineage>
</organism>
<evidence type="ECO:0000313" key="1">
    <source>
        <dbReference type="EMBL" id="MEG3438374.1"/>
    </source>
</evidence>
<comment type="caution">
    <text evidence="1">The sequence shown here is derived from an EMBL/GenBank/DDBJ whole genome shotgun (WGS) entry which is preliminary data.</text>
</comment>
<sequence>MKPRFKNRLAWEQAERLMQPAFIRVLDNLRKQLENSPWAGTFQEIETPYPGYRLCLTRGEHSTTVDLWDLCFRICFLDYPADESGESQEIDIDTALLDETGEVDWHGLETKTDRVIRQLFANLPTDEV</sequence>
<name>A0AAW9QZB8_9CHRO</name>
<reference evidence="1 2" key="1">
    <citation type="submission" date="2024-01" db="EMBL/GenBank/DDBJ databases">
        <title>Genomic insights into the taxonomy and metabolism of the cyanobacterium Pannus brasiliensis CCIBt3594.</title>
        <authorList>
            <person name="Machado M."/>
            <person name="Botero N.B."/>
            <person name="Andreote A.P.D."/>
            <person name="Feitosa A.M.T."/>
            <person name="Popin R."/>
            <person name="Sivonen K."/>
            <person name="Fiore M.F."/>
        </authorList>
    </citation>
    <scope>NUCLEOTIDE SEQUENCE [LARGE SCALE GENOMIC DNA]</scope>
    <source>
        <strain evidence="1 2">CCIBt3594</strain>
    </source>
</reference>
<accession>A0AAW9QZB8</accession>
<dbReference type="Proteomes" id="UP001328733">
    <property type="component" value="Unassembled WGS sequence"/>
</dbReference>
<dbReference type="EMBL" id="JBAFSM010000027">
    <property type="protein sequence ID" value="MEG3438374.1"/>
    <property type="molecule type" value="Genomic_DNA"/>
</dbReference>
<keyword evidence="2" id="KW-1185">Reference proteome</keyword>
<evidence type="ECO:0000313" key="2">
    <source>
        <dbReference type="Proteomes" id="UP001328733"/>
    </source>
</evidence>
<dbReference type="AlphaFoldDB" id="A0AAW9QZB8"/>
<gene>
    <name evidence="1" type="ORF">V0288_14685</name>
</gene>